<keyword evidence="1" id="KW-1133">Transmembrane helix</keyword>
<organism evidence="2 3">
    <name type="scientific">Paenibacillus apis</name>
    <dbReference type="NCBI Taxonomy" id="1792174"/>
    <lineage>
        <taxon>Bacteria</taxon>
        <taxon>Bacillati</taxon>
        <taxon>Bacillota</taxon>
        <taxon>Bacilli</taxon>
        <taxon>Bacillales</taxon>
        <taxon>Paenibacillaceae</taxon>
        <taxon>Paenibacillus</taxon>
    </lineage>
</organism>
<protein>
    <recommendedName>
        <fullName evidence="4">Thioredoxin domain-containing protein</fullName>
    </recommendedName>
</protein>
<dbReference type="Gene3D" id="3.40.30.10">
    <property type="entry name" value="Glutaredoxin"/>
    <property type="match status" value="1"/>
</dbReference>
<dbReference type="InterPro" id="IPR036249">
    <property type="entry name" value="Thioredoxin-like_sf"/>
</dbReference>
<evidence type="ECO:0000313" key="3">
    <source>
        <dbReference type="Proteomes" id="UP000678895"/>
    </source>
</evidence>
<dbReference type="Pfam" id="PF14595">
    <property type="entry name" value="Thioredoxin_9"/>
    <property type="match status" value="1"/>
</dbReference>
<feature type="transmembrane region" description="Helical" evidence="1">
    <location>
        <begin position="6"/>
        <end position="28"/>
    </location>
</feature>
<keyword evidence="1" id="KW-0472">Membrane</keyword>
<name>A0A919Y3G8_9BACL</name>
<keyword evidence="3" id="KW-1185">Reference proteome</keyword>
<sequence length="183" mass="20233">MSNTMLLTTLYVQWILILLLSIGVITLFKKHLDIKLGMRHHGLEAGASFPIASVPALSENNRQIAIQQAQPTIFIMTAIGCGACSTLYPCLNRVAERNQNIHFVLMVMGEPQEVIELAARYALSIPVGVLTESMMESLETTIFPFAYAISTNHKVIAKGTINTEEHLQLLLDSDEFFELGQTA</sequence>
<dbReference type="EMBL" id="BORS01000004">
    <property type="protein sequence ID" value="GIO41643.1"/>
    <property type="molecule type" value="Genomic_DNA"/>
</dbReference>
<gene>
    <name evidence="2" type="ORF">J41TS4_14010</name>
</gene>
<dbReference type="AlphaFoldDB" id="A0A919Y3G8"/>
<proteinExistence type="predicted"/>
<evidence type="ECO:0008006" key="4">
    <source>
        <dbReference type="Google" id="ProtNLM"/>
    </source>
</evidence>
<dbReference type="SUPFAM" id="SSF52833">
    <property type="entry name" value="Thioredoxin-like"/>
    <property type="match status" value="1"/>
</dbReference>
<keyword evidence="1" id="KW-0812">Transmembrane</keyword>
<accession>A0A919Y3G8</accession>
<evidence type="ECO:0000256" key="1">
    <source>
        <dbReference type="SAM" id="Phobius"/>
    </source>
</evidence>
<dbReference type="RefSeq" id="WP_301625973.1">
    <property type="nucleotide sequence ID" value="NZ_BORS01000004.1"/>
</dbReference>
<evidence type="ECO:0000313" key="2">
    <source>
        <dbReference type="EMBL" id="GIO41643.1"/>
    </source>
</evidence>
<dbReference type="Proteomes" id="UP000678895">
    <property type="component" value="Unassembled WGS sequence"/>
</dbReference>
<reference evidence="2" key="1">
    <citation type="submission" date="2021-03" db="EMBL/GenBank/DDBJ databases">
        <title>Antimicrobial resistance genes in bacteria isolated from Japanese honey, and their potential for conferring macrolide and lincosamide resistance in the American foulbrood pathogen Paenibacillus larvae.</title>
        <authorList>
            <person name="Okamoto M."/>
            <person name="Kumagai M."/>
            <person name="Kanamori H."/>
            <person name="Takamatsu D."/>
        </authorList>
    </citation>
    <scope>NUCLEOTIDE SEQUENCE</scope>
    <source>
        <strain evidence="2">J41TS4</strain>
    </source>
</reference>
<comment type="caution">
    <text evidence="2">The sequence shown here is derived from an EMBL/GenBank/DDBJ whole genome shotgun (WGS) entry which is preliminary data.</text>
</comment>